<dbReference type="AlphaFoldDB" id="A0A8K0WPF4"/>
<keyword evidence="2" id="KW-1185">Reference proteome</keyword>
<evidence type="ECO:0000313" key="1">
    <source>
        <dbReference type="EMBL" id="KAH7312768.1"/>
    </source>
</evidence>
<sequence>MADHQEIEEILQYHFEHPDLLEEAITAPGIYRREYLNYTGAHGNKSLALIGDALLRLVLVDDGVKEGLSTGSCHNICAEEVSNDTLFEVEKRCGLGK</sequence>
<evidence type="ECO:0000313" key="2">
    <source>
        <dbReference type="Proteomes" id="UP000813444"/>
    </source>
</evidence>
<accession>A0A8K0WPF4</accession>
<dbReference type="GO" id="GO:0004525">
    <property type="term" value="F:ribonuclease III activity"/>
    <property type="evidence" value="ECO:0007669"/>
    <property type="project" value="InterPro"/>
</dbReference>
<dbReference type="GO" id="GO:0006396">
    <property type="term" value="P:RNA processing"/>
    <property type="evidence" value="ECO:0007669"/>
    <property type="project" value="InterPro"/>
</dbReference>
<evidence type="ECO:0008006" key="3">
    <source>
        <dbReference type="Google" id="ProtNLM"/>
    </source>
</evidence>
<organism evidence="1 2">
    <name type="scientific">Stachybotrys elegans</name>
    <dbReference type="NCBI Taxonomy" id="80388"/>
    <lineage>
        <taxon>Eukaryota</taxon>
        <taxon>Fungi</taxon>
        <taxon>Dikarya</taxon>
        <taxon>Ascomycota</taxon>
        <taxon>Pezizomycotina</taxon>
        <taxon>Sordariomycetes</taxon>
        <taxon>Hypocreomycetidae</taxon>
        <taxon>Hypocreales</taxon>
        <taxon>Stachybotryaceae</taxon>
        <taxon>Stachybotrys</taxon>
    </lineage>
</organism>
<dbReference type="SUPFAM" id="SSF69065">
    <property type="entry name" value="RNase III domain-like"/>
    <property type="match status" value="1"/>
</dbReference>
<dbReference type="OrthoDB" id="67027at2759"/>
<dbReference type="Gene3D" id="1.10.1520.10">
    <property type="entry name" value="Ribonuclease III domain"/>
    <property type="match status" value="1"/>
</dbReference>
<gene>
    <name evidence="1" type="ORF">B0I35DRAFT_437708</name>
</gene>
<proteinExistence type="predicted"/>
<dbReference type="Proteomes" id="UP000813444">
    <property type="component" value="Unassembled WGS sequence"/>
</dbReference>
<dbReference type="EMBL" id="JAGPNK010000010">
    <property type="protein sequence ID" value="KAH7312768.1"/>
    <property type="molecule type" value="Genomic_DNA"/>
</dbReference>
<name>A0A8K0WPF4_9HYPO</name>
<dbReference type="InterPro" id="IPR036389">
    <property type="entry name" value="RNase_III_sf"/>
</dbReference>
<reference evidence="1" key="1">
    <citation type="journal article" date="2021" name="Nat. Commun.">
        <title>Genetic determinants of endophytism in the Arabidopsis root mycobiome.</title>
        <authorList>
            <person name="Mesny F."/>
            <person name="Miyauchi S."/>
            <person name="Thiergart T."/>
            <person name="Pickel B."/>
            <person name="Atanasova L."/>
            <person name="Karlsson M."/>
            <person name="Huettel B."/>
            <person name="Barry K.W."/>
            <person name="Haridas S."/>
            <person name="Chen C."/>
            <person name="Bauer D."/>
            <person name="Andreopoulos W."/>
            <person name="Pangilinan J."/>
            <person name="LaButti K."/>
            <person name="Riley R."/>
            <person name="Lipzen A."/>
            <person name="Clum A."/>
            <person name="Drula E."/>
            <person name="Henrissat B."/>
            <person name="Kohler A."/>
            <person name="Grigoriev I.V."/>
            <person name="Martin F.M."/>
            <person name="Hacquard S."/>
        </authorList>
    </citation>
    <scope>NUCLEOTIDE SEQUENCE</scope>
    <source>
        <strain evidence="1">MPI-CAGE-CH-0235</strain>
    </source>
</reference>
<comment type="caution">
    <text evidence="1">The sequence shown here is derived from an EMBL/GenBank/DDBJ whole genome shotgun (WGS) entry which is preliminary data.</text>
</comment>
<protein>
    <recommendedName>
        <fullName evidence="3">RNase III domain-containing protein</fullName>
    </recommendedName>
</protein>